<dbReference type="InterPro" id="IPR038883">
    <property type="entry name" value="AN11006-like"/>
</dbReference>
<keyword evidence="2" id="KW-0472">Membrane</keyword>
<keyword evidence="2" id="KW-1133">Transmembrane helix</keyword>
<feature type="transmembrane region" description="Helical" evidence="2">
    <location>
        <begin position="429"/>
        <end position="450"/>
    </location>
</feature>
<accession>A0AAV9G2U7</accession>
<dbReference type="PANTHER" id="PTHR42085">
    <property type="entry name" value="F-BOX DOMAIN-CONTAINING PROTEIN"/>
    <property type="match status" value="1"/>
</dbReference>
<evidence type="ECO:0008006" key="5">
    <source>
        <dbReference type="Google" id="ProtNLM"/>
    </source>
</evidence>
<comment type="caution">
    <text evidence="3">The sequence shown here is derived from an EMBL/GenBank/DDBJ whole genome shotgun (WGS) entry which is preliminary data.</text>
</comment>
<protein>
    <recommendedName>
        <fullName evidence="5">F-box domain-containing protein</fullName>
    </recommendedName>
</protein>
<reference evidence="3" key="1">
    <citation type="journal article" date="2023" name="Mol. Phylogenet. Evol.">
        <title>Genome-scale phylogeny and comparative genomics of the fungal order Sordariales.</title>
        <authorList>
            <person name="Hensen N."/>
            <person name="Bonometti L."/>
            <person name="Westerberg I."/>
            <person name="Brannstrom I.O."/>
            <person name="Guillou S."/>
            <person name="Cros-Aarteil S."/>
            <person name="Calhoun S."/>
            <person name="Haridas S."/>
            <person name="Kuo A."/>
            <person name="Mondo S."/>
            <person name="Pangilinan J."/>
            <person name="Riley R."/>
            <person name="LaButti K."/>
            <person name="Andreopoulos B."/>
            <person name="Lipzen A."/>
            <person name="Chen C."/>
            <person name="Yan M."/>
            <person name="Daum C."/>
            <person name="Ng V."/>
            <person name="Clum A."/>
            <person name="Steindorff A."/>
            <person name="Ohm R.A."/>
            <person name="Martin F."/>
            <person name="Silar P."/>
            <person name="Natvig D.O."/>
            <person name="Lalanne C."/>
            <person name="Gautier V."/>
            <person name="Ament-Velasquez S.L."/>
            <person name="Kruys A."/>
            <person name="Hutchinson M.I."/>
            <person name="Powell A.J."/>
            <person name="Barry K."/>
            <person name="Miller A.N."/>
            <person name="Grigoriev I.V."/>
            <person name="Debuchy R."/>
            <person name="Gladieux P."/>
            <person name="Hiltunen Thoren M."/>
            <person name="Johannesson H."/>
        </authorList>
    </citation>
    <scope>NUCLEOTIDE SEQUENCE</scope>
    <source>
        <strain evidence="3">PSN243</strain>
    </source>
</reference>
<proteinExistence type="predicted"/>
<dbReference type="EMBL" id="MU866001">
    <property type="protein sequence ID" value="KAK4443021.1"/>
    <property type="molecule type" value="Genomic_DNA"/>
</dbReference>
<name>A0AAV9G2U7_9PEZI</name>
<evidence type="ECO:0000313" key="3">
    <source>
        <dbReference type="EMBL" id="KAK4443021.1"/>
    </source>
</evidence>
<feature type="region of interest" description="Disordered" evidence="1">
    <location>
        <begin position="217"/>
        <end position="242"/>
    </location>
</feature>
<keyword evidence="2" id="KW-0812">Transmembrane</keyword>
<evidence type="ECO:0000256" key="2">
    <source>
        <dbReference type="SAM" id="Phobius"/>
    </source>
</evidence>
<evidence type="ECO:0000313" key="4">
    <source>
        <dbReference type="Proteomes" id="UP001321760"/>
    </source>
</evidence>
<organism evidence="3 4">
    <name type="scientific">Podospora aff. communis PSN243</name>
    <dbReference type="NCBI Taxonomy" id="3040156"/>
    <lineage>
        <taxon>Eukaryota</taxon>
        <taxon>Fungi</taxon>
        <taxon>Dikarya</taxon>
        <taxon>Ascomycota</taxon>
        <taxon>Pezizomycotina</taxon>
        <taxon>Sordariomycetes</taxon>
        <taxon>Sordariomycetidae</taxon>
        <taxon>Sordariales</taxon>
        <taxon>Podosporaceae</taxon>
        <taxon>Podospora</taxon>
    </lineage>
</organism>
<gene>
    <name evidence="3" type="ORF">QBC34DRAFT_386711</name>
</gene>
<dbReference type="AlphaFoldDB" id="A0AAV9G2U7"/>
<dbReference type="Proteomes" id="UP001321760">
    <property type="component" value="Unassembled WGS sequence"/>
</dbReference>
<feature type="region of interest" description="Disordered" evidence="1">
    <location>
        <begin position="119"/>
        <end position="156"/>
    </location>
</feature>
<evidence type="ECO:0000256" key="1">
    <source>
        <dbReference type="SAM" id="MobiDB-lite"/>
    </source>
</evidence>
<keyword evidence="4" id="KW-1185">Reference proteome</keyword>
<dbReference type="PANTHER" id="PTHR42085:SF1">
    <property type="entry name" value="F-BOX DOMAIN-CONTAINING PROTEIN"/>
    <property type="match status" value="1"/>
</dbReference>
<reference evidence="3" key="2">
    <citation type="submission" date="2023-05" db="EMBL/GenBank/DDBJ databases">
        <authorList>
            <consortium name="Lawrence Berkeley National Laboratory"/>
            <person name="Steindorff A."/>
            <person name="Hensen N."/>
            <person name="Bonometti L."/>
            <person name="Westerberg I."/>
            <person name="Brannstrom I.O."/>
            <person name="Guillou S."/>
            <person name="Cros-Aarteil S."/>
            <person name="Calhoun S."/>
            <person name="Haridas S."/>
            <person name="Kuo A."/>
            <person name="Mondo S."/>
            <person name="Pangilinan J."/>
            <person name="Riley R."/>
            <person name="Labutti K."/>
            <person name="Andreopoulos B."/>
            <person name="Lipzen A."/>
            <person name="Chen C."/>
            <person name="Yanf M."/>
            <person name="Daum C."/>
            <person name="Ng V."/>
            <person name="Clum A."/>
            <person name="Ohm R."/>
            <person name="Martin F."/>
            <person name="Silar P."/>
            <person name="Natvig D."/>
            <person name="Lalanne C."/>
            <person name="Gautier V."/>
            <person name="Ament-Velasquez S.L."/>
            <person name="Kruys A."/>
            <person name="Hutchinson M.I."/>
            <person name="Powell A.J."/>
            <person name="Barry K."/>
            <person name="Miller A.N."/>
            <person name="Grigoriev I.V."/>
            <person name="Debuchy R."/>
            <person name="Gladieux P."/>
            <person name="Thoren M.H."/>
            <person name="Johannesson H."/>
        </authorList>
    </citation>
    <scope>NUCLEOTIDE SEQUENCE</scope>
    <source>
        <strain evidence="3">PSN243</strain>
    </source>
</reference>
<sequence length="478" mass="53762">MSFMKQGLHALDTGPLTGLSGSYWHRHTFLNNDCFACRIKVAPCQPRAGHPPIFGCGNPCILCRAEGTPCRAPNDNELRYLRLERLLYDLSFESQPDPHRQQQVEILRDQAQAAVQASLTTHTTPTRKPIKPEEPKKPTSSLKPPRYVFNPKDGPPPPKLPPFKHVCPKCEMTPVDSPGVYWCGDCPLYDCPRCGKRLICWKEDEICFLCSRYGGRSAGGGQGESVTPRSTAPAPVEEEEEDDEVVFLGTNEAITDAAVMEITKPPAPTLLSIPAELRLLIYQSCLPSRQRLKLPSEPLIPEKPNLCAFRPAWLKIARSGVPSYEPNQLSLLRVCRQLSKETQDFLYRYNTFEFDLRMWEPLVTCGRKALVSTSESVIGYEKVGLFNSFPGRATQTGILSNLSSIKNIRINIEYVEGVDFFKPDPRSRFGWESFLSGLGSVTLSYVVLVFMHKHLPRDCKVRVCERPVRAVARRLTLQ</sequence>